<dbReference type="InterPro" id="IPR010280">
    <property type="entry name" value="U5_MeTrfase_fam"/>
</dbReference>
<evidence type="ECO:0000313" key="7">
    <source>
        <dbReference type="EMBL" id="SHJ12118.1"/>
    </source>
</evidence>
<dbReference type="InterPro" id="IPR030391">
    <property type="entry name" value="MeTrfase_TrmA_CS"/>
</dbReference>
<reference evidence="8" key="1">
    <citation type="submission" date="2016-11" db="EMBL/GenBank/DDBJ databases">
        <authorList>
            <person name="Varghese N."/>
            <person name="Submissions S."/>
        </authorList>
    </citation>
    <scope>NUCLEOTIDE SEQUENCE [LARGE SCALE GENOMIC DNA]</scope>
    <source>
        <strain evidence="8">DSM 16057</strain>
    </source>
</reference>
<dbReference type="GO" id="GO:0070475">
    <property type="term" value="P:rRNA base methylation"/>
    <property type="evidence" value="ECO:0007669"/>
    <property type="project" value="TreeGrafter"/>
</dbReference>
<dbReference type="Gene3D" id="2.40.50.140">
    <property type="entry name" value="Nucleic acid-binding proteins"/>
    <property type="match status" value="1"/>
</dbReference>
<dbReference type="OrthoDB" id="9804590at2"/>
<evidence type="ECO:0000256" key="4">
    <source>
        <dbReference type="PROSITE-ProRule" id="PRU01024"/>
    </source>
</evidence>
<dbReference type="RefSeq" id="WP_084062206.1">
    <property type="nucleotide sequence ID" value="NZ_FQZM01000020.1"/>
</dbReference>
<evidence type="ECO:0000259" key="6">
    <source>
        <dbReference type="PROSITE" id="PS50926"/>
    </source>
</evidence>
<keyword evidence="2 4" id="KW-0808">Transferase</keyword>
<dbReference type="GO" id="GO:0070041">
    <property type="term" value="F:rRNA (uridine-C5-)-methyltransferase activity"/>
    <property type="evidence" value="ECO:0007669"/>
    <property type="project" value="TreeGrafter"/>
</dbReference>
<dbReference type="Gene3D" id="2.40.50.1070">
    <property type="match status" value="1"/>
</dbReference>
<evidence type="ECO:0000256" key="3">
    <source>
        <dbReference type="ARBA" id="ARBA00022691"/>
    </source>
</evidence>
<feature type="binding site" evidence="4">
    <location>
        <position position="315"/>
    </location>
    <ligand>
        <name>S-adenosyl-L-methionine</name>
        <dbReference type="ChEBI" id="CHEBI:59789"/>
    </ligand>
</feature>
<feature type="binding site" evidence="4">
    <location>
        <position position="336"/>
    </location>
    <ligand>
        <name>S-adenosyl-L-methionine</name>
        <dbReference type="ChEBI" id="CHEBI:59789"/>
    </ligand>
</feature>
<dbReference type="InterPro" id="IPR012340">
    <property type="entry name" value="NA-bd_OB-fold"/>
</dbReference>
<dbReference type="PROSITE" id="PS01230">
    <property type="entry name" value="TRMA_1"/>
    <property type="match status" value="1"/>
</dbReference>
<accession>A0A1M6GQE6</accession>
<comment type="similarity">
    <text evidence="4">Belongs to the class I-like SAM-binding methyltransferase superfamily. RNA M5U methyltransferase family.</text>
</comment>
<feature type="active site" evidence="5">
    <location>
        <position position="411"/>
    </location>
</feature>
<feature type="binding site" evidence="4">
    <location>
        <position position="384"/>
    </location>
    <ligand>
        <name>S-adenosyl-L-methionine</name>
        <dbReference type="ChEBI" id="CHEBI:59789"/>
    </ligand>
</feature>
<dbReference type="PROSITE" id="PS01231">
    <property type="entry name" value="TRMA_2"/>
    <property type="match status" value="1"/>
</dbReference>
<gene>
    <name evidence="7" type="ORF">SAMN02745219_01787</name>
</gene>
<dbReference type="PROSITE" id="PS51687">
    <property type="entry name" value="SAM_MT_RNA_M5U"/>
    <property type="match status" value="1"/>
</dbReference>
<dbReference type="PROSITE" id="PS50926">
    <property type="entry name" value="TRAM"/>
    <property type="match status" value="1"/>
</dbReference>
<name>A0A1M6GQE6_9FIRM</name>
<evidence type="ECO:0000256" key="5">
    <source>
        <dbReference type="PROSITE-ProRule" id="PRU10015"/>
    </source>
</evidence>
<dbReference type="Proteomes" id="UP000184529">
    <property type="component" value="Unassembled WGS sequence"/>
</dbReference>
<keyword evidence="8" id="KW-1185">Reference proteome</keyword>
<feature type="active site" description="Nucleophile" evidence="4">
    <location>
        <position position="411"/>
    </location>
</feature>
<dbReference type="InterPro" id="IPR029063">
    <property type="entry name" value="SAM-dependent_MTases_sf"/>
</dbReference>
<proteinExistence type="inferred from homology"/>
<dbReference type="EMBL" id="FQZM01000020">
    <property type="protein sequence ID" value="SHJ12118.1"/>
    <property type="molecule type" value="Genomic_DNA"/>
</dbReference>
<keyword evidence="3 4" id="KW-0949">S-adenosyl-L-methionine</keyword>
<dbReference type="NCBIfam" id="TIGR00479">
    <property type="entry name" value="rumA"/>
    <property type="match status" value="1"/>
</dbReference>
<dbReference type="PANTHER" id="PTHR11061:SF30">
    <property type="entry name" value="TRNA (URACIL(54)-C(5))-METHYLTRANSFERASE"/>
    <property type="match status" value="1"/>
</dbReference>
<dbReference type="FunFam" id="2.40.50.140:FF:000097">
    <property type="entry name" value="23S rRNA (uracil(1939)-C(5))-methyltransferase RlmD"/>
    <property type="match status" value="1"/>
</dbReference>
<evidence type="ECO:0000256" key="2">
    <source>
        <dbReference type="ARBA" id="ARBA00022679"/>
    </source>
</evidence>
<dbReference type="STRING" id="1121432.SAMN02745219_01787"/>
<dbReference type="InterPro" id="IPR002792">
    <property type="entry name" value="TRAM_dom"/>
</dbReference>
<dbReference type="FunFam" id="3.40.50.150:FF:000009">
    <property type="entry name" value="23S rRNA (Uracil(1939)-C(5))-methyltransferase RlmD"/>
    <property type="match status" value="1"/>
</dbReference>
<feature type="domain" description="TRAM" evidence="6">
    <location>
        <begin position="3"/>
        <end position="61"/>
    </location>
</feature>
<keyword evidence="1 4" id="KW-0489">Methyltransferase</keyword>
<dbReference type="SUPFAM" id="SSF53335">
    <property type="entry name" value="S-adenosyl-L-methionine-dependent methyltransferases"/>
    <property type="match status" value="1"/>
</dbReference>
<feature type="binding site" evidence="4">
    <location>
        <position position="286"/>
    </location>
    <ligand>
        <name>S-adenosyl-L-methionine</name>
        <dbReference type="ChEBI" id="CHEBI:59789"/>
    </ligand>
</feature>
<dbReference type="Gene3D" id="3.40.50.150">
    <property type="entry name" value="Vaccinia Virus protein VP39"/>
    <property type="match status" value="1"/>
</dbReference>
<dbReference type="AlphaFoldDB" id="A0A1M6GQE6"/>
<dbReference type="InterPro" id="IPR030390">
    <property type="entry name" value="MeTrfase_TrmA_AS"/>
</dbReference>
<dbReference type="Pfam" id="PF01938">
    <property type="entry name" value="TRAM"/>
    <property type="match status" value="1"/>
</dbReference>
<sequence>MPEIQPGEQIILEVEDLSHRGEGVGRWQGRVVFVPLAVPGDRVRATVVEVKKKYLQARLEEVLVPGPARCRPRCPSFARCGGCHVQHLPYDCQLQYKTKLVRDSLERIGKLTGVKVLPILGMDNPWHYRNKVRFHVVHREGRLVLGLYASGSHALGHWIARDALCHILDGELNNLALIIENLLNKYREGLLDGSKSLLSHVTLRKALMTGETMVVLAAFKDHWPRQEELAGELAGTGRVTTVVQQRAVLPDREVDTGRTRTLYGRGHITDYLGGLVFRLSATSFYQVNPVQTRVLYEKVTEYAGLTGMERVVDAYCGVGTIALFLARQAREVLGVELSPRAVADAQQNARLNNLNNVSFLRGAVERLLPRLFDRGSGPDVVVLDPPRRGCHRSVLETLARYPVPRVVYVSCDPGTLARDLGFLAGHGYRVVEVQPVDMFPQTHHVECCCLLTST</sequence>
<protein>
    <submittedName>
        <fullName evidence="7">23S rRNA m(5)U-1939 methyltransferase</fullName>
    </submittedName>
</protein>
<dbReference type="PANTHER" id="PTHR11061">
    <property type="entry name" value="RNA M5U METHYLTRANSFERASE"/>
    <property type="match status" value="1"/>
</dbReference>
<organism evidence="7 8">
    <name type="scientific">Desulfofundulus thermosubterraneus DSM 16057</name>
    <dbReference type="NCBI Taxonomy" id="1121432"/>
    <lineage>
        <taxon>Bacteria</taxon>
        <taxon>Bacillati</taxon>
        <taxon>Bacillota</taxon>
        <taxon>Clostridia</taxon>
        <taxon>Eubacteriales</taxon>
        <taxon>Peptococcaceae</taxon>
        <taxon>Desulfofundulus</taxon>
    </lineage>
</organism>
<dbReference type="CDD" id="cd02440">
    <property type="entry name" value="AdoMet_MTases"/>
    <property type="match status" value="1"/>
</dbReference>
<dbReference type="Pfam" id="PF05958">
    <property type="entry name" value="tRNA_U5-meth_tr"/>
    <property type="match status" value="1"/>
</dbReference>
<evidence type="ECO:0000256" key="1">
    <source>
        <dbReference type="ARBA" id="ARBA00022603"/>
    </source>
</evidence>
<evidence type="ECO:0000313" key="8">
    <source>
        <dbReference type="Proteomes" id="UP000184529"/>
    </source>
</evidence>
<dbReference type="SUPFAM" id="SSF50249">
    <property type="entry name" value="Nucleic acid-binding proteins"/>
    <property type="match status" value="1"/>
</dbReference>